<evidence type="ECO:0000256" key="14">
    <source>
        <dbReference type="ARBA" id="ARBA00022842"/>
    </source>
</evidence>
<evidence type="ECO:0000313" key="17">
    <source>
        <dbReference type="EMBL" id="ALM76024.1"/>
    </source>
</evidence>
<dbReference type="RefSeq" id="WP_056934484.1">
    <property type="nucleotide sequence ID" value="NZ_CP013050.1"/>
</dbReference>
<protein>
    <recommendedName>
        <fullName evidence="6">phosphoenolpyruvate--protein phosphotransferase</fullName>
        <ecNumber evidence="6">2.7.3.9</ecNumber>
    </recommendedName>
</protein>
<feature type="domain" description="PEP-utilising enzyme C-terminal" evidence="16">
    <location>
        <begin position="248"/>
        <end position="516"/>
    </location>
</feature>
<name>A0A0S1XE71_THEBA</name>
<keyword evidence="9" id="KW-0762">Sugar transport</keyword>
<dbReference type="PRINTS" id="PR01736">
    <property type="entry name" value="PHPHTRNFRASE"/>
</dbReference>
<dbReference type="InterPro" id="IPR006318">
    <property type="entry name" value="PTS_EI-like"/>
</dbReference>
<dbReference type="InterPro" id="IPR000121">
    <property type="entry name" value="PEP_util_C"/>
</dbReference>
<dbReference type="InterPro" id="IPR040442">
    <property type="entry name" value="Pyrv_kinase-like_dom_sf"/>
</dbReference>
<dbReference type="GO" id="GO:0005737">
    <property type="term" value="C:cytoplasm"/>
    <property type="evidence" value="ECO:0007669"/>
    <property type="project" value="UniProtKB-SubCell"/>
</dbReference>
<evidence type="ECO:0000256" key="8">
    <source>
        <dbReference type="ARBA" id="ARBA00022490"/>
    </source>
</evidence>
<evidence type="ECO:0000256" key="11">
    <source>
        <dbReference type="ARBA" id="ARBA00022683"/>
    </source>
</evidence>
<sequence>MGKEVRIQVNPSNISSEGYAYGILKCLDKEKEQRDVERLFSLEELKNRAEKIGRTLVSQYSGNKLLESFADVYSLILQDPLIWDEFEKRAKQKDGKLSKEDIFEVRDFVISLLVDSGNPIIRERQDDVRNVFNMLISGNTVSEVSSGDIVYLDEVLPIDMINFYRAGVGAVLSRRGSPTSHASILAQALEIPYIFNVPPLDDYCGMSVFVDAVRGEIVINPNKELVLGIIGTYEEERRELEKYCRIRFNHVKIMANIGFLFEVETAKKKGADGVGLFRTEFLFIGRSEPPSEEEQFLIYKTVLEKFYPDKVIIRLLDVGGDKGIPYLELPEERNPFLGLRGIRVLLNNRDLLETQLRALLRASVYGNLGILIPMVSKPKEVIQVKRLAEHLAHELNIERIPQIGIMIEVPSVVFSFEKFINHIDFASIGTNDLTQYIFAADRMNPLVSEYYDDEDDAILNAIRIAIRLMKNARKPIGVCGELAGKRHMVKTLIKIGVSSLSVSPSKIPWIKREVYKVIKNKT</sequence>
<dbReference type="SUPFAM" id="SSF51621">
    <property type="entry name" value="Phosphoenolpyruvate/pyruvate domain"/>
    <property type="match status" value="1"/>
</dbReference>
<evidence type="ECO:0000256" key="10">
    <source>
        <dbReference type="ARBA" id="ARBA00022679"/>
    </source>
</evidence>
<comment type="cofactor">
    <cofactor evidence="2">
        <name>Mg(2+)</name>
        <dbReference type="ChEBI" id="CHEBI:18420"/>
    </cofactor>
</comment>
<dbReference type="InterPro" id="IPR015813">
    <property type="entry name" value="Pyrv/PenolPyrv_kinase-like_dom"/>
</dbReference>
<dbReference type="GeneID" id="26137348"/>
<feature type="domain" description="PEP-utilising enzyme mobile" evidence="15">
    <location>
        <begin position="146"/>
        <end position="215"/>
    </location>
</feature>
<dbReference type="InterPro" id="IPR036637">
    <property type="entry name" value="Phosphohistidine_dom_sf"/>
</dbReference>
<keyword evidence="10 17" id="KW-0808">Transferase</keyword>
<proteinExistence type="inferred from homology"/>
<dbReference type="Proteomes" id="UP000066042">
    <property type="component" value="Chromosome"/>
</dbReference>
<dbReference type="Gene3D" id="1.10.274.10">
    <property type="entry name" value="PtsI, HPr-binding domain"/>
    <property type="match status" value="1"/>
</dbReference>
<dbReference type="PANTHER" id="PTHR46244">
    <property type="entry name" value="PHOSPHOENOLPYRUVATE-PROTEIN PHOSPHOTRANSFERASE"/>
    <property type="match status" value="1"/>
</dbReference>
<dbReference type="EC" id="2.7.3.9" evidence="6"/>
<keyword evidence="8" id="KW-0963">Cytoplasm</keyword>
<evidence type="ECO:0000256" key="3">
    <source>
        <dbReference type="ARBA" id="ARBA00002728"/>
    </source>
</evidence>
<evidence type="ECO:0000313" key="18">
    <source>
        <dbReference type="Proteomes" id="UP000066042"/>
    </source>
</evidence>
<keyword evidence="7" id="KW-0813">Transport</keyword>
<gene>
    <name evidence="17" type="ORF">TBCH5v1_2122</name>
</gene>
<organism evidence="17 18">
    <name type="scientific">Thermococcus barophilus</name>
    <dbReference type="NCBI Taxonomy" id="55802"/>
    <lineage>
        <taxon>Archaea</taxon>
        <taxon>Methanobacteriati</taxon>
        <taxon>Methanobacteriota</taxon>
        <taxon>Thermococci</taxon>
        <taxon>Thermococcales</taxon>
        <taxon>Thermococcaceae</taxon>
        <taxon>Thermococcus</taxon>
    </lineage>
</organism>
<comment type="catalytic activity">
    <reaction evidence="1">
        <text>L-histidyl-[protein] + phosphoenolpyruvate = N(pros)-phospho-L-histidyl-[protein] + pyruvate</text>
        <dbReference type="Rhea" id="RHEA:23880"/>
        <dbReference type="Rhea" id="RHEA-COMP:9745"/>
        <dbReference type="Rhea" id="RHEA-COMP:9746"/>
        <dbReference type="ChEBI" id="CHEBI:15361"/>
        <dbReference type="ChEBI" id="CHEBI:29979"/>
        <dbReference type="ChEBI" id="CHEBI:58702"/>
        <dbReference type="ChEBI" id="CHEBI:64837"/>
        <dbReference type="EC" id="2.7.3.9"/>
    </reaction>
</comment>
<dbReference type="Gene3D" id="3.50.30.10">
    <property type="entry name" value="Phosphohistidine domain"/>
    <property type="match status" value="1"/>
</dbReference>
<evidence type="ECO:0000256" key="5">
    <source>
        <dbReference type="ARBA" id="ARBA00007837"/>
    </source>
</evidence>
<dbReference type="PANTHER" id="PTHR46244:SF3">
    <property type="entry name" value="PHOSPHOENOLPYRUVATE-PROTEIN PHOSPHOTRANSFERASE"/>
    <property type="match status" value="1"/>
</dbReference>
<comment type="similarity">
    <text evidence="5">Belongs to the PEP-utilizing enzyme family.</text>
</comment>
<dbReference type="AlphaFoldDB" id="A0A0S1XE71"/>
<dbReference type="GO" id="GO:0009401">
    <property type="term" value="P:phosphoenolpyruvate-dependent sugar phosphotransferase system"/>
    <property type="evidence" value="ECO:0007669"/>
    <property type="project" value="UniProtKB-KW"/>
</dbReference>
<evidence type="ECO:0000259" key="16">
    <source>
        <dbReference type="Pfam" id="PF02896"/>
    </source>
</evidence>
<dbReference type="EMBL" id="CP013050">
    <property type="protein sequence ID" value="ALM76024.1"/>
    <property type="molecule type" value="Genomic_DNA"/>
</dbReference>
<evidence type="ECO:0000256" key="1">
    <source>
        <dbReference type="ARBA" id="ARBA00000683"/>
    </source>
</evidence>
<evidence type="ECO:0000256" key="4">
    <source>
        <dbReference type="ARBA" id="ARBA00004496"/>
    </source>
</evidence>
<evidence type="ECO:0000256" key="9">
    <source>
        <dbReference type="ARBA" id="ARBA00022597"/>
    </source>
</evidence>
<dbReference type="NCBIfam" id="TIGR01417">
    <property type="entry name" value="PTS_I_fam"/>
    <property type="match status" value="1"/>
</dbReference>
<keyword evidence="12" id="KW-0479">Metal-binding</keyword>
<comment type="subcellular location">
    <subcellularLocation>
        <location evidence="4">Cytoplasm</location>
    </subcellularLocation>
</comment>
<evidence type="ECO:0000256" key="13">
    <source>
        <dbReference type="ARBA" id="ARBA00022777"/>
    </source>
</evidence>
<accession>A0A0S1XE71</accession>
<dbReference type="Pfam" id="PF02896">
    <property type="entry name" value="PEP-utilizers_C"/>
    <property type="match status" value="1"/>
</dbReference>
<evidence type="ECO:0000259" key="15">
    <source>
        <dbReference type="Pfam" id="PF00391"/>
    </source>
</evidence>
<comment type="function">
    <text evidence="3">General (non sugar-specific) component of the phosphoenolpyruvate-dependent sugar phosphotransferase system (sugar PTS). This major carbohydrate active-transport system catalyzes the phosphorylation of incoming sugar substrates concomitantly with their translocation across the cell membrane. Enzyme I transfers the phosphoryl group from phosphoenolpyruvate (PEP) to the phosphoryl carrier protein (HPr).</text>
</comment>
<keyword evidence="14" id="KW-0460">Magnesium</keyword>
<dbReference type="Pfam" id="PF00391">
    <property type="entry name" value="PEP-utilizers"/>
    <property type="match status" value="1"/>
</dbReference>
<evidence type="ECO:0000256" key="12">
    <source>
        <dbReference type="ARBA" id="ARBA00022723"/>
    </source>
</evidence>
<dbReference type="GO" id="GO:0046872">
    <property type="term" value="F:metal ion binding"/>
    <property type="evidence" value="ECO:0007669"/>
    <property type="project" value="UniProtKB-KW"/>
</dbReference>
<dbReference type="InterPro" id="IPR036618">
    <property type="entry name" value="PtsI_HPr-bd_sf"/>
</dbReference>
<dbReference type="GO" id="GO:0008965">
    <property type="term" value="F:phosphoenolpyruvate-protein phosphotransferase activity"/>
    <property type="evidence" value="ECO:0007669"/>
    <property type="project" value="UniProtKB-EC"/>
</dbReference>
<keyword evidence="17" id="KW-0670">Pyruvate</keyword>
<dbReference type="GO" id="GO:0016301">
    <property type="term" value="F:kinase activity"/>
    <property type="evidence" value="ECO:0007669"/>
    <property type="project" value="UniProtKB-KW"/>
</dbReference>
<keyword evidence="11" id="KW-0598">Phosphotransferase system</keyword>
<dbReference type="PATRIC" id="fig|55802.8.peg.2104"/>
<reference evidence="17 18" key="1">
    <citation type="journal article" date="2016" name="Genome Announc.">
        <title>Complete genome sequence of the hyperthermophilic and piezophilic archaeon Thermococcus barophilus Ch5, capable of growth at the expense of hydrogenogenesis from carbon monoxide and formate.</title>
        <authorList>
            <person name="Oger P."/>
            <person name="Sokolova T.G."/>
            <person name="Kozhevnikova D.A."/>
            <person name="Taranov E.A."/>
            <person name="Vannier P."/>
            <person name="Lee H.S."/>
            <person name="Kwon K.K."/>
            <person name="Kang S.G."/>
            <person name="Lee J.H."/>
            <person name="Bonch-Osmolovskaya E.A."/>
            <person name="Lebedinsky A.V."/>
        </authorList>
    </citation>
    <scope>NUCLEOTIDE SEQUENCE [LARGE SCALE GENOMIC DNA]</scope>
    <source>
        <strain evidence="18">Ch5</strain>
    </source>
</reference>
<dbReference type="InterPro" id="IPR050499">
    <property type="entry name" value="PEP-utilizing_PTS_enzyme"/>
</dbReference>
<evidence type="ECO:0000256" key="7">
    <source>
        <dbReference type="ARBA" id="ARBA00022448"/>
    </source>
</evidence>
<dbReference type="STRING" id="55802.TBCH5v1_2122"/>
<evidence type="ECO:0000256" key="6">
    <source>
        <dbReference type="ARBA" id="ARBA00012232"/>
    </source>
</evidence>
<keyword evidence="13" id="KW-0418">Kinase</keyword>
<dbReference type="Gene3D" id="3.20.20.60">
    <property type="entry name" value="Phosphoenolpyruvate-binding domains"/>
    <property type="match status" value="1"/>
</dbReference>
<dbReference type="InterPro" id="IPR008279">
    <property type="entry name" value="PEP-util_enz_mobile_dom"/>
</dbReference>
<dbReference type="SUPFAM" id="SSF52009">
    <property type="entry name" value="Phosphohistidine domain"/>
    <property type="match status" value="1"/>
</dbReference>
<evidence type="ECO:0000256" key="2">
    <source>
        <dbReference type="ARBA" id="ARBA00001946"/>
    </source>
</evidence>